<comment type="catalytic activity">
    <reaction evidence="1">
        <text>Release of any N-terminal amino acid, including proline, that is linked to proline, even from a dipeptide or tripeptide.</text>
        <dbReference type="EC" id="3.4.11.9"/>
    </reaction>
</comment>
<evidence type="ECO:0000256" key="2">
    <source>
        <dbReference type="ARBA" id="ARBA00001936"/>
    </source>
</evidence>
<sequence>MFTKDTYTARRRQLKATVNQGLILLLGNEELGMNYRDNVYHFRQDSSFLYFIGIDRPSLVAVIDVDNDKELLFGNELTMDDLVWTGPKETIRDQAAKTGISEVQPLAALDGLLKAAQAKGQPIHFLPPYRADNAQKLSDWLSIPYAALKSKASVTLIKAVIAQRAIKAPEEIAEIEKAIGITVDMQLEAIRSAQAGLTEAQLAGRVHGVAVSSGGNLSFPIILTVNGQILHNHYQDTVLKDGQMVLCDCGAETPLHYAGDLTRTFPVNGSFTPVQRSVYDIVAAAQQAAIDALRPGMLFKDVHLLACEKLAEGLRDLGLMKGDIKEAVAHGAHTLFFQCGLGHMMGLDVHDMEDLGENYVGYTDTLVKSTEFGLKSLRLGRALEKGFVLTIEPGLYFIPELMDAWQAAKKHTDFINYDKVQAFRNFGGIRIEEDFLITEDGSRLLGKPLYKTASAIEALK</sequence>
<keyword evidence="5" id="KW-0479">Metal-binding</keyword>
<dbReference type="GO" id="GO:0006508">
    <property type="term" value="P:proteolysis"/>
    <property type="evidence" value="ECO:0007669"/>
    <property type="project" value="TreeGrafter"/>
</dbReference>
<gene>
    <name evidence="9" type="ORF">SAMN04488505_102780</name>
</gene>
<dbReference type="InterPro" id="IPR052433">
    <property type="entry name" value="X-Pro_dipept-like"/>
</dbReference>
<evidence type="ECO:0000313" key="10">
    <source>
        <dbReference type="Proteomes" id="UP000198984"/>
    </source>
</evidence>
<dbReference type="RefSeq" id="WP_089910657.1">
    <property type="nucleotide sequence ID" value="NZ_FOBB01000002.1"/>
</dbReference>
<organism evidence="9 10">
    <name type="scientific">Chitinophaga rupis</name>
    <dbReference type="NCBI Taxonomy" id="573321"/>
    <lineage>
        <taxon>Bacteria</taxon>
        <taxon>Pseudomonadati</taxon>
        <taxon>Bacteroidota</taxon>
        <taxon>Chitinophagia</taxon>
        <taxon>Chitinophagales</taxon>
        <taxon>Chitinophagaceae</taxon>
        <taxon>Chitinophaga</taxon>
    </lineage>
</organism>
<keyword evidence="10" id="KW-1185">Reference proteome</keyword>
<accession>A0A1H7S2L2</accession>
<dbReference type="GO" id="GO:0070006">
    <property type="term" value="F:metalloaminopeptidase activity"/>
    <property type="evidence" value="ECO:0007669"/>
    <property type="project" value="InterPro"/>
</dbReference>
<dbReference type="SMART" id="SM01011">
    <property type="entry name" value="AMP_N"/>
    <property type="match status" value="1"/>
</dbReference>
<dbReference type="PANTHER" id="PTHR43226">
    <property type="entry name" value="XAA-PRO AMINOPEPTIDASE 3"/>
    <property type="match status" value="1"/>
</dbReference>
<protein>
    <recommendedName>
        <fullName evidence="4">Xaa-Pro aminopeptidase</fullName>
        <ecNumber evidence="4">3.4.11.9</ecNumber>
    </recommendedName>
</protein>
<dbReference type="Gene3D" id="3.40.350.10">
    <property type="entry name" value="Creatinase/prolidase N-terminal domain"/>
    <property type="match status" value="1"/>
</dbReference>
<evidence type="ECO:0000256" key="4">
    <source>
        <dbReference type="ARBA" id="ARBA00012574"/>
    </source>
</evidence>
<dbReference type="Proteomes" id="UP000198984">
    <property type="component" value="Unassembled WGS sequence"/>
</dbReference>
<dbReference type="Pfam" id="PF05195">
    <property type="entry name" value="AMP_N"/>
    <property type="match status" value="1"/>
</dbReference>
<evidence type="ECO:0000256" key="6">
    <source>
        <dbReference type="ARBA" id="ARBA00022801"/>
    </source>
</evidence>
<evidence type="ECO:0000259" key="8">
    <source>
        <dbReference type="SMART" id="SM01011"/>
    </source>
</evidence>
<dbReference type="SUPFAM" id="SSF53092">
    <property type="entry name" value="Creatinase/prolidase N-terminal domain"/>
    <property type="match status" value="1"/>
</dbReference>
<evidence type="ECO:0000313" key="9">
    <source>
        <dbReference type="EMBL" id="SEL65797.1"/>
    </source>
</evidence>
<dbReference type="EC" id="3.4.11.9" evidence="4"/>
<evidence type="ECO:0000256" key="5">
    <source>
        <dbReference type="ARBA" id="ARBA00022723"/>
    </source>
</evidence>
<dbReference type="EMBL" id="FOBB01000002">
    <property type="protein sequence ID" value="SEL65797.1"/>
    <property type="molecule type" value="Genomic_DNA"/>
</dbReference>
<dbReference type="Pfam" id="PF00557">
    <property type="entry name" value="Peptidase_M24"/>
    <property type="match status" value="1"/>
</dbReference>
<dbReference type="InterPro" id="IPR029149">
    <property type="entry name" value="Creatin/AminoP/Spt16_N"/>
</dbReference>
<dbReference type="InterPro" id="IPR000994">
    <property type="entry name" value="Pept_M24"/>
</dbReference>
<reference evidence="9 10" key="1">
    <citation type="submission" date="2016-10" db="EMBL/GenBank/DDBJ databases">
        <authorList>
            <person name="de Groot N.N."/>
        </authorList>
    </citation>
    <scope>NUCLEOTIDE SEQUENCE [LARGE SCALE GENOMIC DNA]</scope>
    <source>
        <strain evidence="9 10">DSM 21039</strain>
    </source>
</reference>
<comment type="cofactor">
    <cofactor evidence="2">
        <name>Mn(2+)</name>
        <dbReference type="ChEBI" id="CHEBI:29035"/>
    </cofactor>
</comment>
<name>A0A1H7S2L2_9BACT</name>
<dbReference type="OrthoDB" id="9806388at2"/>
<feature type="domain" description="Aminopeptidase P N-terminal" evidence="8">
    <location>
        <begin position="2"/>
        <end position="134"/>
    </location>
</feature>
<keyword evidence="6" id="KW-0378">Hydrolase</keyword>
<dbReference type="STRING" id="573321.SAMN04488505_102780"/>
<dbReference type="InterPro" id="IPR007865">
    <property type="entry name" value="Aminopep_P_N"/>
</dbReference>
<dbReference type="SUPFAM" id="SSF55920">
    <property type="entry name" value="Creatinase/aminopeptidase"/>
    <property type="match status" value="1"/>
</dbReference>
<keyword evidence="9" id="KW-0031">Aminopeptidase</keyword>
<keyword evidence="7" id="KW-0464">Manganese</keyword>
<dbReference type="Gene3D" id="3.90.230.10">
    <property type="entry name" value="Creatinase/methionine aminopeptidase superfamily"/>
    <property type="match status" value="1"/>
</dbReference>
<proteinExistence type="inferred from homology"/>
<dbReference type="InterPro" id="IPR036005">
    <property type="entry name" value="Creatinase/aminopeptidase-like"/>
</dbReference>
<dbReference type="AlphaFoldDB" id="A0A1H7S2L2"/>
<keyword evidence="9" id="KW-0645">Protease</keyword>
<evidence type="ECO:0000256" key="1">
    <source>
        <dbReference type="ARBA" id="ARBA00001424"/>
    </source>
</evidence>
<evidence type="ECO:0000256" key="3">
    <source>
        <dbReference type="ARBA" id="ARBA00008766"/>
    </source>
</evidence>
<comment type="similarity">
    <text evidence="3">Belongs to the peptidase M24B family.</text>
</comment>
<evidence type="ECO:0000256" key="7">
    <source>
        <dbReference type="ARBA" id="ARBA00023211"/>
    </source>
</evidence>
<dbReference type="GO" id="GO:0005829">
    <property type="term" value="C:cytosol"/>
    <property type="evidence" value="ECO:0007669"/>
    <property type="project" value="TreeGrafter"/>
</dbReference>
<dbReference type="GO" id="GO:0030145">
    <property type="term" value="F:manganese ion binding"/>
    <property type="evidence" value="ECO:0007669"/>
    <property type="project" value="InterPro"/>
</dbReference>
<dbReference type="PANTHER" id="PTHR43226:SF4">
    <property type="entry name" value="XAA-PRO AMINOPEPTIDASE 3"/>
    <property type="match status" value="1"/>
</dbReference>